<dbReference type="STRING" id="1423738.FC84_GL000591"/>
<name>A0A0R2BPR3_9LACO</name>
<proteinExistence type="predicted"/>
<evidence type="ECO:0000313" key="3">
    <source>
        <dbReference type="Proteomes" id="UP000051813"/>
    </source>
</evidence>
<dbReference type="Pfam" id="PF06177">
    <property type="entry name" value="QueT"/>
    <property type="match status" value="1"/>
</dbReference>
<evidence type="ECO:0000256" key="1">
    <source>
        <dbReference type="SAM" id="Phobius"/>
    </source>
</evidence>
<dbReference type="PANTHER" id="PTHR40044">
    <property type="entry name" value="INTEGRAL MEMBRANE PROTEIN-RELATED"/>
    <property type="match status" value="1"/>
</dbReference>
<keyword evidence="1" id="KW-0812">Transmembrane</keyword>
<dbReference type="OrthoDB" id="1706970at2"/>
<dbReference type="PIRSF" id="PIRSF031501">
    <property type="entry name" value="QueT"/>
    <property type="match status" value="1"/>
</dbReference>
<feature type="transmembrane region" description="Helical" evidence="1">
    <location>
        <begin position="80"/>
        <end position="97"/>
    </location>
</feature>
<sequence>MKAINSHSKSNTNNIALPAIIAGLYVAISLVLAPLSFGAVQLRFAEMFNHLAAFNKRYIYALILGCLIVNMFSPLGIIDVVVGTLGTAIGTTLTYLLTRKATKNLTRYIIATLCQIPGVFLVALELTIINKIPFLLTFGSVLVGELLSMAVGAVIIQLLTTRIDFVNGRRKS</sequence>
<feature type="transmembrane region" description="Helical" evidence="1">
    <location>
        <begin position="135"/>
        <end position="160"/>
    </location>
</feature>
<dbReference type="Proteomes" id="UP000051813">
    <property type="component" value="Unassembled WGS sequence"/>
</dbReference>
<dbReference type="EMBL" id="AYYK01000001">
    <property type="protein sequence ID" value="KRM79892.1"/>
    <property type="molecule type" value="Genomic_DNA"/>
</dbReference>
<dbReference type="RefSeq" id="WP_057753851.1">
    <property type="nucleotide sequence ID" value="NZ_AYYK01000001.1"/>
</dbReference>
<organism evidence="2 3">
    <name type="scientific">Lapidilactobacillus dextrinicus DSM 20335</name>
    <dbReference type="NCBI Taxonomy" id="1423738"/>
    <lineage>
        <taxon>Bacteria</taxon>
        <taxon>Bacillati</taxon>
        <taxon>Bacillota</taxon>
        <taxon>Bacilli</taxon>
        <taxon>Lactobacillales</taxon>
        <taxon>Lactobacillaceae</taxon>
        <taxon>Lapidilactobacillus</taxon>
    </lineage>
</organism>
<feature type="transmembrane region" description="Helical" evidence="1">
    <location>
        <begin position="15"/>
        <end position="37"/>
    </location>
</feature>
<dbReference type="AlphaFoldDB" id="A0A0R2BPR3"/>
<protein>
    <recommendedName>
        <fullName evidence="4">QueT transporter family protein</fullName>
    </recommendedName>
</protein>
<keyword evidence="3" id="KW-1185">Reference proteome</keyword>
<dbReference type="PANTHER" id="PTHR40044:SF1">
    <property type="entry name" value="INTEGRAL MEMBRANE PROTEIN"/>
    <property type="match status" value="1"/>
</dbReference>
<evidence type="ECO:0000313" key="2">
    <source>
        <dbReference type="EMBL" id="KRM79892.1"/>
    </source>
</evidence>
<feature type="transmembrane region" description="Helical" evidence="1">
    <location>
        <begin position="58"/>
        <end position="74"/>
    </location>
</feature>
<accession>A0A0R2BPR3</accession>
<dbReference type="InterPro" id="IPR010387">
    <property type="entry name" value="QueT"/>
</dbReference>
<keyword evidence="1" id="KW-1133">Transmembrane helix</keyword>
<keyword evidence="1" id="KW-0472">Membrane</keyword>
<comment type="caution">
    <text evidence="2">The sequence shown here is derived from an EMBL/GenBank/DDBJ whole genome shotgun (WGS) entry which is preliminary data.</text>
</comment>
<reference evidence="2 3" key="1">
    <citation type="journal article" date="2015" name="Genome Announc.">
        <title>Expanding the biotechnology potential of lactobacilli through comparative genomics of 213 strains and associated genera.</title>
        <authorList>
            <person name="Sun Z."/>
            <person name="Harris H.M."/>
            <person name="McCann A."/>
            <person name="Guo C."/>
            <person name="Argimon S."/>
            <person name="Zhang W."/>
            <person name="Yang X."/>
            <person name="Jeffery I.B."/>
            <person name="Cooney J.C."/>
            <person name="Kagawa T.F."/>
            <person name="Liu W."/>
            <person name="Song Y."/>
            <person name="Salvetti E."/>
            <person name="Wrobel A."/>
            <person name="Rasinkangas P."/>
            <person name="Parkhill J."/>
            <person name="Rea M.C."/>
            <person name="O'Sullivan O."/>
            <person name="Ritari J."/>
            <person name="Douillard F.P."/>
            <person name="Paul Ross R."/>
            <person name="Yang R."/>
            <person name="Briner A.E."/>
            <person name="Felis G.E."/>
            <person name="de Vos W.M."/>
            <person name="Barrangou R."/>
            <person name="Klaenhammer T.R."/>
            <person name="Caufield P.W."/>
            <person name="Cui Y."/>
            <person name="Zhang H."/>
            <person name="O'Toole P.W."/>
        </authorList>
    </citation>
    <scope>NUCLEOTIDE SEQUENCE [LARGE SCALE GENOMIC DNA]</scope>
    <source>
        <strain evidence="2 3">DSM 20335</strain>
    </source>
</reference>
<feature type="transmembrane region" description="Helical" evidence="1">
    <location>
        <begin position="109"/>
        <end position="129"/>
    </location>
</feature>
<evidence type="ECO:0008006" key="4">
    <source>
        <dbReference type="Google" id="ProtNLM"/>
    </source>
</evidence>
<dbReference type="PATRIC" id="fig|1423738.3.peg.600"/>
<gene>
    <name evidence="2" type="ORF">FC84_GL000591</name>
</gene>